<dbReference type="EMBL" id="CP014674">
    <property type="protein sequence ID" value="AOX17824.1"/>
    <property type="molecule type" value="Genomic_DNA"/>
</dbReference>
<dbReference type="PANTHER" id="PTHR36307">
    <property type="entry name" value="FLAGELLA BASAL BODY P-RING FORMATION PROTEIN FLGA"/>
    <property type="match status" value="1"/>
</dbReference>
<evidence type="ECO:0000313" key="4">
    <source>
        <dbReference type="EMBL" id="AOX17824.1"/>
    </source>
</evidence>
<dbReference type="Gene3D" id="2.30.30.760">
    <property type="match status" value="1"/>
</dbReference>
<accession>A0A1D8UW08</accession>
<dbReference type="InterPro" id="IPR013974">
    <property type="entry name" value="SAF"/>
</dbReference>
<name>A0A1D8UW08_9PROT</name>
<dbReference type="KEGG" id="kba:A0U89_12505"/>
<dbReference type="GO" id="GO:0044780">
    <property type="term" value="P:bacterial-type flagellum assembly"/>
    <property type="evidence" value="ECO:0007669"/>
    <property type="project" value="InterPro"/>
</dbReference>
<evidence type="ECO:0000256" key="1">
    <source>
        <dbReference type="ARBA" id="ARBA00004418"/>
    </source>
</evidence>
<dbReference type="eggNOG" id="COG1261">
    <property type="taxonomic scope" value="Bacteria"/>
</dbReference>
<dbReference type="Pfam" id="PF13144">
    <property type="entry name" value="ChapFlgA"/>
    <property type="match status" value="1"/>
</dbReference>
<keyword evidence="3" id="KW-0574">Periplasm</keyword>
<protein>
    <submittedName>
        <fullName evidence="4">Uncharacterized protein</fullName>
    </submittedName>
</protein>
<evidence type="ECO:0000313" key="5">
    <source>
        <dbReference type="Proteomes" id="UP000179145"/>
    </source>
</evidence>
<dbReference type="Gene3D" id="3.90.1210.10">
    <property type="entry name" value="Antifreeze-like/N-acetylneuraminic acid synthase C-terminal domain"/>
    <property type="match status" value="1"/>
</dbReference>
<evidence type="ECO:0000256" key="3">
    <source>
        <dbReference type="ARBA" id="ARBA00022764"/>
    </source>
</evidence>
<sequence>MYKFFVACLCFFVFETQAATLRSHVILHGEKVHLSDIFDGIDKEQDTELGDAPELGQSYVVSGTQLTAIAAQFNLDWPDASPLVSTTITRDARIFSREEILALLRTSLGLPAASMDTQIELNDTKPLVFPREQTAQPYLKDVVYTPESNGAFCATLALDQFPSFEFPLSGRVVHTRSVLVLRRQVLAGNPIQLDDLEILARRDTNLPADILHESDEAVGFTARTTLMVGQPLRASQLVHPILIEKNAPIVMSFVTPAMRVTATGVALESGSRNETIRAVNPSAHVIIVGRVVDRAQIEILPGSTPIPMDQHTDPLNKFGRL</sequence>
<keyword evidence="5" id="KW-1185">Reference proteome</keyword>
<proteinExistence type="predicted"/>
<organism evidence="4 5">
    <name type="scientific">Kozakia baliensis</name>
    <dbReference type="NCBI Taxonomy" id="153496"/>
    <lineage>
        <taxon>Bacteria</taxon>
        <taxon>Pseudomonadati</taxon>
        <taxon>Pseudomonadota</taxon>
        <taxon>Alphaproteobacteria</taxon>
        <taxon>Acetobacterales</taxon>
        <taxon>Acetobacteraceae</taxon>
        <taxon>Kozakia</taxon>
    </lineage>
</organism>
<dbReference type="AlphaFoldDB" id="A0A1D8UW08"/>
<gene>
    <name evidence="4" type="ORF">A0U89_12505</name>
</gene>
<dbReference type="NCBIfam" id="TIGR03170">
    <property type="entry name" value="flgA_cterm"/>
    <property type="match status" value="1"/>
</dbReference>
<dbReference type="PANTHER" id="PTHR36307:SF1">
    <property type="entry name" value="FLAGELLA BASAL BODY P-RING FORMATION PROTEIN FLGA"/>
    <property type="match status" value="1"/>
</dbReference>
<keyword evidence="2" id="KW-0732">Signal</keyword>
<comment type="subcellular location">
    <subcellularLocation>
        <location evidence="1">Periplasm</location>
    </subcellularLocation>
</comment>
<dbReference type="SMART" id="SM00858">
    <property type="entry name" value="SAF"/>
    <property type="match status" value="1"/>
</dbReference>
<dbReference type="InterPro" id="IPR017585">
    <property type="entry name" value="SAF_FlgA"/>
</dbReference>
<evidence type="ECO:0000256" key="2">
    <source>
        <dbReference type="ARBA" id="ARBA00022729"/>
    </source>
</evidence>
<dbReference type="CDD" id="cd11614">
    <property type="entry name" value="SAF_CpaB_FlgA_like"/>
    <property type="match status" value="1"/>
</dbReference>
<reference evidence="4 5" key="1">
    <citation type="journal article" date="2016" name="Microb. Cell Fact.">
        <title>Dissection of exopolysaccharide biosynthesis in Kozakia baliensis.</title>
        <authorList>
            <person name="Brandt J.U."/>
            <person name="Jakob F."/>
            <person name="Behr J."/>
            <person name="Geissler A.J."/>
            <person name="Vogel R.F."/>
        </authorList>
    </citation>
    <scope>NUCLEOTIDE SEQUENCE [LARGE SCALE GENOMIC DNA]</scope>
    <source>
        <strain evidence="4 5">DSM 14400</strain>
    </source>
</reference>
<dbReference type="InterPro" id="IPR039246">
    <property type="entry name" value="Flagellar_FlgA"/>
</dbReference>
<dbReference type="GO" id="GO:0042597">
    <property type="term" value="C:periplasmic space"/>
    <property type="evidence" value="ECO:0007669"/>
    <property type="project" value="UniProtKB-SubCell"/>
</dbReference>
<dbReference type="STRING" id="153496.A0U89_12505"/>
<dbReference type="Proteomes" id="UP000179145">
    <property type="component" value="Chromosome"/>
</dbReference>